<name>A0ABZ0Q844_9VIBR</name>
<dbReference type="EMBL" id="CP138203">
    <property type="protein sequence ID" value="WPC72599.1"/>
    <property type="molecule type" value="Genomic_DNA"/>
</dbReference>
<sequence>MSEVYLNHWFLVDMQKAKEAEKDARLENLPFNYWYKETALEEALDASPVWVKVKSLDGHFPAIYSDCPIFCTQVEDQDFLRYVKSLILMKGPDGKGYLVRFYTPAYLHNWLSKIGQERINLLLGPISSIKYFFNKTHNEINNAQMSILTNKKDVAWFKINKPEWEMLKKAYSARDNGYGN</sequence>
<evidence type="ECO:0000259" key="1">
    <source>
        <dbReference type="Pfam" id="PF13503"/>
    </source>
</evidence>
<dbReference type="RefSeq" id="WP_261892122.1">
    <property type="nucleotide sequence ID" value="NZ_AP024895.1"/>
</dbReference>
<dbReference type="InterPro" id="IPR025391">
    <property type="entry name" value="DUF4123"/>
</dbReference>
<reference evidence="2 3" key="1">
    <citation type="submission" date="2023-11" db="EMBL/GenBank/DDBJ databases">
        <title>Plant-associative lifestyle of Vibrio porteresiae and its evolutionary dynamics.</title>
        <authorList>
            <person name="Rameshkumar N."/>
            <person name="Kirti K."/>
        </authorList>
    </citation>
    <scope>NUCLEOTIDE SEQUENCE [LARGE SCALE GENOMIC DNA]</scope>
    <source>
        <strain evidence="2 3">MSSRF30</strain>
    </source>
</reference>
<feature type="domain" description="DUF4123" evidence="1">
    <location>
        <begin position="9"/>
        <end position="117"/>
    </location>
</feature>
<organism evidence="2 3">
    <name type="scientific">Vibrio porteresiae DSM 19223</name>
    <dbReference type="NCBI Taxonomy" id="1123496"/>
    <lineage>
        <taxon>Bacteria</taxon>
        <taxon>Pseudomonadati</taxon>
        <taxon>Pseudomonadota</taxon>
        <taxon>Gammaproteobacteria</taxon>
        <taxon>Vibrionales</taxon>
        <taxon>Vibrionaceae</taxon>
        <taxon>Vibrio</taxon>
    </lineage>
</organism>
<evidence type="ECO:0000313" key="2">
    <source>
        <dbReference type="EMBL" id="WPC72599.1"/>
    </source>
</evidence>
<protein>
    <submittedName>
        <fullName evidence="2">DUF4123 domain-containing protein</fullName>
    </submittedName>
</protein>
<evidence type="ECO:0000313" key="3">
    <source>
        <dbReference type="Proteomes" id="UP001304071"/>
    </source>
</evidence>
<gene>
    <name evidence="2" type="ORF">R8Z52_10710</name>
</gene>
<keyword evidence="3" id="KW-1185">Reference proteome</keyword>
<dbReference type="Proteomes" id="UP001304071">
    <property type="component" value="Chromosome 1"/>
</dbReference>
<accession>A0ABZ0Q844</accession>
<dbReference type="Pfam" id="PF13503">
    <property type="entry name" value="DUF4123"/>
    <property type="match status" value="1"/>
</dbReference>
<proteinExistence type="predicted"/>